<dbReference type="Gene3D" id="1.10.260.40">
    <property type="entry name" value="lambda repressor-like DNA-binding domains"/>
    <property type="match status" value="1"/>
</dbReference>
<reference evidence="2" key="2">
    <citation type="journal article" date="2021" name="PeerJ">
        <title>Extensive microbial diversity within the chicken gut microbiome revealed by metagenomics and culture.</title>
        <authorList>
            <person name="Gilroy R."/>
            <person name="Ravi A."/>
            <person name="Getino M."/>
            <person name="Pursley I."/>
            <person name="Horton D.L."/>
            <person name="Alikhan N.F."/>
            <person name="Baker D."/>
            <person name="Gharbi K."/>
            <person name="Hall N."/>
            <person name="Watson M."/>
            <person name="Adriaenssens E.M."/>
            <person name="Foster-Nyarko E."/>
            <person name="Jarju S."/>
            <person name="Secka A."/>
            <person name="Antonio M."/>
            <person name="Oren A."/>
            <person name="Chaudhuri R.R."/>
            <person name="La Ragione R."/>
            <person name="Hildebrand F."/>
            <person name="Pallen M.J."/>
        </authorList>
    </citation>
    <scope>NUCLEOTIDE SEQUENCE</scope>
    <source>
        <strain evidence="2">USAMLcec3-3695</strain>
    </source>
</reference>
<comment type="caution">
    <text evidence="2">The sequence shown here is derived from an EMBL/GenBank/DDBJ whole genome shotgun (WGS) entry which is preliminary data.</text>
</comment>
<protein>
    <submittedName>
        <fullName evidence="2">Helix-turn-helix transcriptional regulator</fullName>
    </submittedName>
</protein>
<gene>
    <name evidence="2" type="ORF">IAA61_04190</name>
</gene>
<dbReference type="InterPro" id="IPR010982">
    <property type="entry name" value="Lambda_DNA-bd_dom_sf"/>
</dbReference>
<reference evidence="2" key="1">
    <citation type="submission" date="2020-10" db="EMBL/GenBank/DDBJ databases">
        <authorList>
            <person name="Gilroy R."/>
        </authorList>
    </citation>
    <scope>NUCLEOTIDE SEQUENCE</scope>
    <source>
        <strain evidence="2">USAMLcec3-3695</strain>
    </source>
</reference>
<evidence type="ECO:0000259" key="1">
    <source>
        <dbReference type="PROSITE" id="PS50943"/>
    </source>
</evidence>
<dbReference type="PROSITE" id="PS50943">
    <property type="entry name" value="HTH_CROC1"/>
    <property type="match status" value="1"/>
</dbReference>
<dbReference type="GO" id="GO:0003677">
    <property type="term" value="F:DNA binding"/>
    <property type="evidence" value="ECO:0007669"/>
    <property type="project" value="InterPro"/>
</dbReference>
<name>A0A9D1MB90_9FIRM</name>
<dbReference type="SUPFAM" id="SSF47413">
    <property type="entry name" value="lambda repressor-like DNA-binding domains"/>
    <property type="match status" value="1"/>
</dbReference>
<dbReference type="EMBL" id="DVNB01000045">
    <property type="protein sequence ID" value="HIU56999.1"/>
    <property type="molecule type" value="Genomic_DNA"/>
</dbReference>
<dbReference type="Pfam" id="PF01381">
    <property type="entry name" value="HTH_3"/>
    <property type="match status" value="1"/>
</dbReference>
<dbReference type="AlphaFoldDB" id="A0A9D1MB90"/>
<dbReference type="InterPro" id="IPR001387">
    <property type="entry name" value="Cro/C1-type_HTH"/>
</dbReference>
<feature type="non-terminal residue" evidence="2">
    <location>
        <position position="41"/>
    </location>
</feature>
<organism evidence="2 3">
    <name type="scientific">Candidatus Ornithomonoglobus merdipullorum</name>
    <dbReference type="NCBI Taxonomy" id="2840895"/>
    <lineage>
        <taxon>Bacteria</taxon>
        <taxon>Bacillati</taxon>
        <taxon>Bacillota</taxon>
        <taxon>Clostridia</taxon>
        <taxon>Candidatus Ornithomonoglobus</taxon>
    </lineage>
</organism>
<dbReference type="CDD" id="cd00093">
    <property type="entry name" value="HTH_XRE"/>
    <property type="match status" value="1"/>
</dbReference>
<proteinExistence type="predicted"/>
<accession>A0A9D1MB90</accession>
<feature type="domain" description="HTH cro/C1-type" evidence="1">
    <location>
        <begin position="3"/>
        <end position="37"/>
    </location>
</feature>
<evidence type="ECO:0000313" key="3">
    <source>
        <dbReference type="Proteomes" id="UP000824109"/>
    </source>
</evidence>
<sequence>MSLKELRKQRNITQLKLAIDLNMNQNTISRYETGEREAGYR</sequence>
<evidence type="ECO:0000313" key="2">
    <source>
        <dbReference type="EMBL" id="HIU56999.1"/>
    </source>
</evidence>
<dbReference type="Proteomes" id="UP000824109">
    <property type="component" value="Unassembled WGS sequence"/>
</dbReference>